<protein>
    <submittedName>
        <fullName evidence="1">Uncharacterized protein</fullName>
    </submittedName>
</protein>
<dbReference type="AlphaFoldDB" id="A0A699RUY7"/>
<reference evidence="1" key="1">
    <citation type="journal article" date="2019" name="Sci. Rep.">
        <title>Draft genome of Tanacetum cinerariifolium, the natural source of mosquito coil.</title>
        <authorList>
            <person name="Yamashiro T."/>
            <person name="Shiraishi A."/>
            <person name="Satake H."/>
            <person name="Nakayama K."/>
        </authorList>
    </citation>
    <scope>NUCLEOTIDE SEQUENCE</scope>
</reference>
<organism evidence="1">
    <name type="scientific">Tanacetum cinerariifolium</name>
    <name type="common">Dalmatian daisy</name>
    <name type="synonym">Chrysanthemum cinerariifolium</name>
    <dbReference type="NCBI Taxonomy" id="118510"/>
    <lineage>
        <taxon>Eukaryota</taxon>
        <taxon>Viridiplantae</taxon>
        <taxon>Streptophyta</taxon>
        <taxon>Embryophyta</taxon>
        <taxon>Tracheophyta</taxon>
        <taxon>Spermatophyta</taxon>
        <taxon>Magnoliopsida</taxon>
        <taxon>eudicotyledons</taxon>
        <taxon>Gunneridae</taxon>
        <taxon>Pentapetalae</taxon>
        <taxon>asterids</taxon>
        <taxon>campanulids</taxon>
        <taxon>Asterales</taxon>
        <taxon>Asteraceae</taxon>
        <taxon>Asteroideae</taxon>
        <taxon>Anthemideae</taxon>
        <taxon>Anthemidinae</taxon>
        <taxon>Tanacetum</taxon>
    </lineage>
</organism>
<feature type="non-terminal residue" evidence="1">
    <location>
        <position position="1"/>
    </location>
</feature>
<sequence length="110" mass="12552">GWYFSGQQKQRPSALLFCSASGDKRESCYGVWKGLWGLKEVWCKVVGLWSAISDCISERNPKIKQFRRASLNNPVDGPKRVSRARINSGHVLRRLLLDKCLYQLRASPVK</sequence>
<evidence type="ECO:0000313" key="1">
    <source>
        <dbReference type="EMBL" id="GFC89118.1"/>
    </source>
</evidence>
<name>A0A699RUY7_TANCI</name>
<accession>A0A699RUY7</accession>
<proteinExistence type="predicted"/>
<comment type="caution">
    <text evidence="1">The sequence shown here is derived from an EMBL/GenBank/DDBJ whole genome shotgun (WGS) entry which is preliminary data.</text>
</comment>
<gene>
    <name evidence="1" type="ORF">Tci_861088</name>
</gene>
<dbReference type="EMBL" id="BKCJ011119141">
    <property type="protein sequence ID" value="GFC89118.1"/>
    <property type="molecule type" value="Genomic_DNA"/>
</dbReference>